<evidence type="ECO:0000313" key="1">
    <source>
        <dbReference type="EMBL" id="KAA6391769.1"/>
    </source>
</evidence>
<organism evidence="1 2">
    <name type="scientific">Streblomastix strix</name>
    <dbReference type="NCBI Taxonomy" id="222440"/>
    <lineage>
        <taxon>Eukaryota</taxon>
        <taxon>Metamonada</taxon>
        <taxon>Preaxostyla</taxon>
        <taxon>Oxymonadida</taxon>
        <taxon>Streblomastigidae</taxon>
        <taxon>Streblomastix</taxon>
    </lineage>
</organism>
<dbReference type="AlphaFoldDB" id="A0A5J4WBM8"/>
<name>A0A5J4WBM8_9EUKA</name>
<evidence type="ECO:0000313" key="2">
    <source>
        <dbReference type="Proteomes" id="UP000324800"/>
    </source>
</evidence>
<sequence>MDTPGGFVELEQLDESR</sequence>
<dbReference type="EMBL" id="SNRW01002764">
    <property type="protein sequence ID" value="KAA6391769.1"/>
    <property type="molecule type" value="Genomic_DNA"/>
</dbReference>
<feature type="non-terminal residue" evidence="1">
    <location>
        <position position="17"/>
    </location>
</feature>
<gene>
    <name evidence="1" type="ORF">EZS28_012702</name>
</gene>
<proteinExistence type="predicted"/>
<accession>A0A5J4WBM8</accession>
<protein>
    <submittedName>
        <fullName evidence="1">Uncharacterized protein</fullName>
    </submittedName>
</protein>
<dbReference type="Proteomes" id="UP000324800">
    <property type="component" value="Unassembled WGS sequence"/>
</dbReference>
<comment type="caution">
    <text evidence="1">The sequence shown here is derived from an EMBL/GenBank/DDBJ whole genome shotgun (WGS) entry which is preliminary data.</text>
</comment>
<reference evidence="1 2" key="1">
    <citation type="submission" date="2019-03" db="EMBL/GenBank/DDBJ databases">
        <title>Single cell metagenomics reveals metabolic interactions within the superorganism composed of flagellate Streblomastix strix and complex community of Bacteroidetes bacteria on its surface.</title>
        <authorList>
            <person name="Treitli S.C."/>
            <person name="Kolisko M."/>
            <person name="Husnik F."/>
            <person name="Keeling P."/>
            <person name="Hampl V."/>
        </authorList>
    </citation>
    <scope>NUCLEOTIDE SEQUENCE [LARGE SCALE GENOMIC DNA]</scope>
    <source>
        <strain evidence="1">ST1C</strain>
    </source>
</reference>